<evidence type="ECO:0000313" key="1">
    <source>
        <dbReference type="EMBL" id="AKO91960.1"/>
    </source>
</evidence>
<gene>
    <name evidence="1" type="ORF">BEH_07520</name>
</gene>
<protein>
    <submittedName>
        <fullName evidence="1">Uncharacterized protein</fullName>
    </submittedName>
</protein>
<dbReference type="RefSeq" id="WP_046216921.1">
    <property type="nucleotide sequence ID" value="NZ_CP011974.1"/>
</dbReference>
<keyword evidence="2" id="KW-1185">Reference proteome</keyword>
<dbReference type="PATRIC" id="fig|135735.6.peg.1528"/>
<organism evidence="1 2">
    <name type="scientific">Priestia filamentosa</name>
    <dbReference type="NCBI Taxonomy" id="1402861"/>
    <lineage>
        <taxon>Bacteria</taxon>
        <taxon>Bacillati</taxon>
        <taxon>Bacillota</taxon>
        <taxon>Bacilli</taxon>
        <taxon>Bacillales</taxon>
        <taxon>Bacillaceae</taxon>
        <taxon>Priestia</taxon>
    </lineage>
</organism>
<dbReference type="KEGG" id="beo:BEH_07520"/>
<sequence length="90" mass="10424">MNVKREGFALVTLEGEYLTFEQVAERDIEVYAVENADEADLFNTEMEANEIALDILKERSQWNYLLESTNNPVSIVKVIKELKIEKTKEL</sequence>
<dbReference type="Proteomes" id="UP000036202">
    <property type="component" value="Chromosome"/>
</dbReference>
<dbReference type="EMBL" id="CP011974">
    <property type="protein sequence ID" value="AKO91960.1"/>
    <property type="molecule type" value="Genomic_DNA"/>
</dbReference>
<accession>A0A0H4KEB4</accession>
<reference evidence="1 2" key="1">
    <citation type="journal article" date="2015" name="PLoS ONE">
        <title>Genome Sequence of Bacillus endophyticus and Analysis of Its Companion Mechanism in the Ketogulonigenium vulgare-Bacillus Strain Consortium.</title>
        <authorList>
            <person name="Jia N."/>
            <person name="Du J."/>
            <person name="Ding M.Z."/>
            <person name="Gao F."/>
            <person name="Yuan Y.J."/>
        </authorList>
    </citation>
    <scope>NUCLEOTIDE SEQUENCE [LARGE SCALE GENOMIC DNA]</scope>
    <source>
        <strain evidence="1 2">Hbe603</strain>
    </source>
</reference>
<evidence type="ECO:0000313" key="2">
    <source>
        <dbReference type="Proteomes" id="UP000036202"/>
    </source>
</evidence>
<reference evidence="2" key="2">
    <citation type="submission" date="2015-06" db="EMBL/GenBank/DDBJ databases">
        <title>Genome Sequence of Bacillus endophyticus and Analysis of its Companion Mechanism in the Ketogulonigenium vulgare-Bacillus strain Consortium.</title>
        <authorList>
            <person name="Jia N."/>
            <person name="Du J."/>
            <person name="Ding M.-Z."/>
            <person name="Gao F."/>
            <person name="Yuan Y.-J."/>
        </authorList>
    </citation>
    <scope>NUCLEOTIDE SEQUENCE [LARGE SCALE GENOMIC DNA]</scope>
    <source>
        <strain evidence="2">Hbe603</strain>
    </source>
</reference>
<proteinExistence type="predicted"/>
<dbReference type="AlphaFoldDB" id="A0A0H4KEB4"/>
<name>A0A0H4KEB4_9BACI</name>